<protein>
    <submittedName>
        <fullName evidence="6">ABC-2 type transport system ATP-binding protein</fullName>
    </submittedName>
</protein>
<dbReference type="InterPro" id="IPR027417">
    <property type="entry name" value="P-loop_NTPase"/>
</dbReference>
<keyword evidence="2" id="KW-0813">Transport</keyword>
<proteinExistence type="inferred from homology"/>
<feature type="domain" description="ABC transporter" evidence="5">
    <location>
        <begin position="2"/>
        <end position="233"/>
    </location>
</feature>
<evidence type="ECO:0000259" key="5">
    <source>
        <dbReference type="PROSITE" id="PS50893"/>
    </source>
</evidence>
<accession>A0A1I1D7B1</accession>
<keyword evidence="4 6" id="KW-0067">ATP-binding</keyword>
<reference evidence="7" key="1">
    <citation type="submission" date="2016-10" db="EMBL/GenBank/DDBJ databases">
        <authorList>
            <person name="Varghese N."/>
            <person name="Submissions S."/>
        </authorList>
    </citation>
    <scope>NUCLEOTIDE SEQUENCE [LARGE SCALE GENOMIC DNA]</scope>
    <source>
        <strain evidence="7">ATCC 43811</strain>
    </source>
</reference>
<dbReference type="RefSeq" id="WP_159428127.1">
    <property type="nucleotide sequence ID" value="NZ_FOKY01000001.1"/>
</dbReference>
<dbReference type="PANTHER" id="PTHR43335:SF4">
    <property type="entry name" value="ABC TRANSPORTER, ATP-BINDING PROTEIN"/>
    <property type="match status" value="1"/>
</dbReference>
<dbReference type="InterPro" id="IPR003593">
    <property type="entry name" value="AAA+_ATPase"/>
</dbReference>
<dbReference type="SMART" id="SM00382">
    <property type="entry name" value="AAA"/>
    <property type="match status" value="1"/>
</dbReference>
<dbReference type="PROSITE" id="PS50893">
    <property type="entry name" value="ABC_TRANSPORTER_2"/>
    <property type="match status" value="1"/>
</dbReference>
<dbReference type="AlphaFoldDB" id="A0A1I1D7B1"/>
<dbReference type="GO" id="GO:0016887">
    <property type="term" value="F:ATP hydrolysis activity"/>
    <property type="evidence" value="ECO:0007669"/>
    <property type="project" value="InterPro"/>
</dbReference>
<evidence type="ECO:0000313" key="6">
    <source>
        <dbReference type="EMBL" id="SFB70262.1"/>
    </source>
</evidence>
<comment type="similarity">
    <text evidence="1">Belongs to the ABC transporter superfamily.</text>
</comment>
<dbReference type="Proteomes" id="UP000240042">
    <property type="component" value="Unassembled WGS sequence"/>
</dbReference>
<dbReference type="EMBL" id="FOKY01000001">
    <property type="protein sequence ID" value="SFB70262.1"/>
    <property type="molecule type" value="Genomic_DNA"/>
</dbReference>
<dbReference type="Pfam" id="PF00005">
    <property type="entry name" value="ABC_tran"/>
    <property type="match status" value="1"/>
</dbReference>
<dbReference type="InterPro" id="IPR003439">
    <property type="entry name" value="ABC_transporter-like_ATP-bd"/>
</dbReference>
<keyword evidence="7" id="KW-1185">Reference proteome</keyword>
<name>A0A1I1D7B1_BREAD</name>
<gene>
    <name evidence="6" type="ORF">SAMN02745150_00341</name>
</gene>
<dbReference type="Gene3D" id="3.40.50.300">
    <property type="entry name" value="P-loop containing nucleotide triphosphate hydrolases"/>
    <property type="match status" value="1"/>
</dbReference>
<dbReference type="SUPFAM" id="SSF52540">
    <property type="entry name" value="P-loop containing nucleoside triphosphate hydrolases"/>
    <property type="match status" value="1"/>
</dbReference>
<dbReference type="GO" id="GO:0005524">
    <property type="term" value="F:ATP binding"/>
    <property type="evidence" value="ECO:0007669"/>
    <property type="project" value="UniProtKB-KW"/>
</dbReference>
<dbReference type="OrthoDB" id="9775135at2"/>
<dbReference type="STRING" id="34097.SAMN02745150_00341"/>
<dbReference type="PANTHER" id="PTHR43335">
    <property type="entry name" value="ABC TRANSPORTER, ATP-BINDING PROTEIN"/>
    <property type="match status" value="1"/>
</dbReference>
<evidence type="ECO:0000256" key="2">
    <source>
        <dbReference type="ARBA" id="ARBA00022448"/>
    </source>
</evidence>
<organism evidence="6 7">
    <name type="scientific">Brevinema andersonii</name>
    <dbReference type="NCBI Taxonomy" id="34097"/>
    <lineage>
        <taxon>Bacteria</taxon>
        <taxon>Pseudomonadati</taxon>
        <taxon>Spirochaetota</taxon>
        <taxon>Spirochaetia</taxon>
        <taxon>Brevinematales</taxon>
        <taxon>Brevinemataceae</taxon>
        <taxon>Brevinema</taxon>
    </lineage>
</organism>
<evidence type="ECO:0000313" key="7">
    <source>
        <dbReference type="Proteomes" id="UP000240042"/>
    </source>
</evidence>
<evidence type="ECO:0000256" key="1">
    <source>
        <dbReference type="ARBA" id="ARBA00005417"/>
    </source>
</evidence>
<evidence type="ECO:0000256" key="3">
    <source>
        <dbReference type="ARBA" id="ARBA00022741"/>
    </source>
</evidence>
<evidence type="ECO:0000256" key="4">
    <source>
        <dbReference type="ARBA" id="ARBA00022840"/>
    </source>
</evidence>
<sequence>MVQFLHVSQNYGMFRALYDLSFLIKKGTSVALLGPNGAGKSTTMNIMTGYRPPTEGKVLIDGIDIFEDPEKAKGYIGYLAEIPPLYPELTVWEYLIFTGELHGLNKTESKKRTLEILDLLKISGRKDTLIRNLSKGLKQRVGIAQSILHKPKLLVLDEPTVGLEPAQLIEFRHSIRSLVSEFDMTVVLSTHIMSEASELCDDIIIINEGHKIFSGTKEELIQKKQKEYVYEITVDKINDKLLKSLEIFGPVHVKSNAIILHSQHEAAEKITETILQEHVGFRSITRLKDSLEDVFLRLTLKED</sequence>
<keyword evidence="3" id="KW-0547">Nucleotide-binding</keyword>